<gene>
    <name evidence="3" type="ORF">FGG15_18115</name>
</gene>
<reference evidence="3 4" key="1">
    <citation type="submission" date="2019-05" db="EMBL/GenBank/DDBJ databases">
        <title>Flagellimonas sp. AsT0115, sp. nov., isolated from a marine red algae, Asparagopsis taxiformis.</title>
        <authorList>
            <person name="Kim J."/>
            <person name="Jeong S.E."/>
            <person name="Jeon C.O."/>
        </authorList>
    </citation>
    <scope>NUCLEOTIDE SEQUENCE [LARGE SCALE GENOMIC DNA]</scope>
    <source>
        <strain evidence="3 4">AsT0115</strain>
    </source>
</reference>
<dbReference type="InterPro" id="IPR051450">
    <property type="entry name" value="Gfo/Idh/MocA_Oxidoreductases"/>
</dbReference>
<dbReference type="Gene3D" id="3.30.360.10">
    <property type="entry name" value="Dihydrodipicolinate Reductase, domain 2"/>
    <property type="match status" value="1"/>
</dbReference>
<dbReference type="PANTHER" id="PTHR43377:SF2">
    <property type="entry name" value="BINDING ROSSMANN FOLD OXIDOREDUCTASE, PUTATIVE (AFU_ORTHOLOGUE AFUA_4G00560)-RELATED"/>
    <property type="match status" value="1"/>
</dbReference>
<evidence type="ECO:0000313" key="3">
    <source>
        <dbReference type="EMBL" id="TMU50715.1"/>
    </source>
</evidence>
<evidence type="ECO:0000259" key="2">
    <source>
        <dbReference type="Pfam" id="PF02894"/>
    </source>
</evidence>
<accession>A0ABY2WHS4</accession>
<sequence>MGLQEIDANKHDLNRRNFMSLNTKVAAFLAVAPSYAFKLCPEPNQKLKIAIVGTGIRALRAWGLELVNGYSDHTQLVGLCDANIKRAEAFKEILGIPVKLFPADQFVRMIKEQEPHIVLVATTDNAHSKYIIEALKSGCDVITEKPIAIDETQCQDILDAEKAHDQKVYVGFNVRYMNDSMEMKRILDSKVLGKIISVGYQEYLDNVHGASYYRRWHGKSKYSGSLFVHKSSHHFDLVNWLLDDDPVEVKAMGGLQFYGANNDFRGRNCRNCDFTEQCDFYWDITKNGLLGKLYTDCEGIDNYYRDGCVWDKAIDAPDSGSILVRYGRGAHLNYSFSAYLPYEGQYISFSGEKGRLDVRIFHKQTWMDEVRSEFRLSMGTGTSRSWVIKPNEGAHGGADARVKDNFFKNGHLDPMNQRAGSRAGIMSSLVGIAAMKSIDQGRTIRIDELMDFS</sequence>
<organism evidence="3 4">
    <name type="scientific">Flagellimonas algicola</name>
    <dbReference type="NCBI Taxonomy" id="2583815"/>
    <lineage>
        <taxon>Bacteria</taxon>
        <taxon>Pseudomonadati</taxon>
        <taxon>Bacteroidota</taxon>
        <taxon>Flavobacteriia</taxon>
        <taxon>Flavobacteriales</taxon>
        <taxon>Flavobacteriaceae</taxon>
        <taxon>Flagellimonas</taxon>
    </lineage>
</organism>
<dbReference type="Proteomes" id="UP000751614">
    <property type="component" value="Unassembled WGS sequence"/>
</dbReference>
<feature type="domain" description="Gfo/Idh/MocA-like oxidoreductase N-terminal" evidence="1">
    <location>
        <begin position="47"/>
        <end position="172"/>
    </location>
</feature>
<dbReference type="SUPFAM" id="SSF51735">
    <property type="entry name" value="NAD(P)-binding Rossmann-fold domains"/>
    <property type="match status" value="1"/>
</dbReference>
<evidence type="ECO:0000259" key="1">
    <source>
        <dbReference type="Pfam" id="PF01408"/>
    </source>
</evidence>
<dbReference type="PANTHER" id="PTHR43377">
    <property type="entry name" value="BILIVERDIN REDUCTASE A"/>
    <property type="match status" value="1"/>
</dbReference>
<name>A0ABY2WHS4_9FLAO</name>
<dbReference type="Gene3D" id="3.40.50.720">
    <property type="entry name" value="NAD(P)-binding Rossmann-like Domain"/>
    <property type="match status" value="1"/>
</dbReference>
<keyword evidence="4" id="KW-1185">Reference proteome</keyword>
<comment type="caution">
    <text evidence="3">The sequence shown here is derived from an EMBL/GenBank/DDBJ whole genome shotgun (WGS) entry which is preliminary data.</text>
</comment>
<dbReference type="SUPFAM" id="SSF55347">
    <property type="entry name" value="Glyceraldehyde-3-phosphate dehydrogenase-like, C-terminal domain"/>
    <property type="match status" value="1"/>
</dbReference>
<dbReference type="Pfam" id="PF02894">
    <property type="entry name" value="GFO_IDH_MocA_C"/>
    <property type="match status" value="1"/>
</dbReference>
<dbReference type="EMBL" id="VCNI01000004">
    <property type="protein sequence ID" value="TMU50715.1"/>
    <property type="molecule type" value="Genomic_DNA"/>
</dbReference>
<dbReference type="RefSeq" id="WP_138838990.1">
    <property type="nucleotide sequence ID" value="NZ_VCNI01000004.1"/>
</dbReference>
<dbReference type="Pfam" id="PF01408">
    <property type="entry name" value="GFO_IDH_MocA"/>
    <property type="match status" value="1"/>
</dbReference>
<dbReference type="InterPro" id="IPR004104">
    <property type="entry name" value="Gfo/Idh/MocA-like_OxRdtase_C"/>
</dbReference>
<evidence type="ECO:0000313" key="4">
    <source>
        <dbReference type="Proteomes" id="UP000751614"/>
    </source>
</evidence>
<dbReference type="InterPro" id="IPR036291">
    <property type="entry name" value="NAD(P)-bd_dom_sf"/>
</dbReference>
<feature type="domain" description="Gfo/Idh/MocA-like oxidoreductase C-terminal" evidence="2">
    <location>
        <begin position="185"/>
        <end position="445"/>
    </location>
</feature>
<dbReference type="InterPro" id="IPR000683">
    <property type="entry name" value="Gfo/Idh/MocA-like_OxRdtase_N"/>
</dbReference>
<protein>
    <submittedName>
        <fullName evidence="3">Gfo/Idh/MocA family oxidoreductase</fullName>
    </submittedName>
</protein>
<proteinExistence type="predicted"/>